<dbReference type="GO" id="GO:0005524">
    <property type="term" value="F:ATP binding"/>
    <property type="evidence" value="ECO:0007669"/>
    <property type="project" value="UniProtKB-KW"/>
</dbReference>
<evidence type="ECO:0000256" key="7">
    <source>
        <dbReference type="ARBA" id="ARBA00022840"/>
    </source>
</evidence>
<proteinExistence type="predicted"/>
<dbReference type="EC" id="2.7.13.3" evidence="2"/>
<reference evidence="10 11" key="1">
    <citation type="submission" date="2019-12" db="EMBL/GenBank/DDBJ databases">
        <title>Genomic-based taxomic classification of the family Erythrobacteraceae.</title>
        <authorList>
            <person name="Xu L."/>
        </authorList>
    </citation>
    <scope>NUCLEOTIDE SEQUENCE [LARGE SCALE GENOMIC DNA]</scope>
    <source>
        <strain evidence="10 11">M0322</strain>
    </source>
</reference>
<keyword evidence="3" id="KW-0597">Phosphoprotein</keyword>
<evidence type="ECO:0000313" key="10">
    <source>
        <dbReference type="EMBL" id="MXO71735.1"/>
    </source>
</evidence>
<keyword evidence="7" id="KW-0067">ATP-binding</keyword>
<evidence type="ECO:0000256" key="1">
    <source>
        <dbReference type="ARBA" id="ARBA00000085"/>
    </source>
</evidence>
<dbReference type="PANTHER" id="PTHR41523">
    <property type="entry name" value="TWO-COMPONENT SYSTEM SENSOR PROTEIN"/>
    <property type="match status" value="1"/>
</dbReference>
<feature type="domain" description="Signal transduction histidine kinase HWE region" evidence="9">
    <location>
        <begin position="136"/>
        <end position="215"/>
    </location>
</feature>
<feature type="transmembrane region" description="Helical" evidence="8">
    <location>
        <begin position="65"/>
        <end position="83"/>
    </location>
</feature>
<protein>
    <recommendedName>
        <fullName evidence="2">histidine kinase</fullName>
        <ecNumber evidence="2">2.7.13.3</ecNumber>
    </recommendedName>
</protein>
<evidence type="ECO:0000256" key="6">
    <source>
        <dbReference type="ARBA" id="ARBA00022777"/>
    </source>
</evidence>
<gene>
    <name evidence="10" type="ORF">GRI99_08785</name>
</gene>
<evidence type="ECO:0000256" key="2">
    <source>
        <dbReference type="ARBA" id="ARBA00012438"/>
    </source>
</evidence>
<feature type="transmembrane region" description="Helical" evidence="8">
    <location>
        <begin position="12"/>
        <end position="34"/>
    </location>
</feature>
<dbReference type="Pfam" id="PF07536">
    <property type="entry name" value="HWE_HK"/>
    <property type="match status" value="1"/>
</dbReference>
<keyword evidence="8" id="KW-0812">Transmembrane</keyword>
<dbReference type="GO" id="GO:0000160">
    <property type="term" value="P:phosphorelay signal transduction system"/>
    <property type="evidence" value="ECO:0007669"/>
    <property type="project" value="UniProtKB-KW"/>
</dbReference>
<evidence type="ECO:0000256" key="4">
    <source>
        <dbReference type="ARBA" id="ARBA00022679"/>
    </source>
</evidence>
<dbReference type="Gene3D" id="3.30.565.10">
    <property type="entry name" value="Histidine kinase-like ATPase, C-terminal domain"/>
    <property type="match status" value="1"/>
</dbReference>
<dbReference type="InterPro" id="IPR036890">
    <property type="entry name" value="HATPase_C_sf"/>
</dbReference>
<sequence length="319" mass="33546">MTRFPRIRRALRVTPSVPAAIAIIVLCALTGAALRWSISTLAPTLLFVTFHPLVLICTLLAGWRAGAVCAVISGLLAVAFFTPDNAPGLFTAPGELGGFVAFLLADSVIIATGNSLRNTVRALDDAVHLSDKLNQELQHRVGNSLAVVQAVARQSARGRTTQEFLPVFEERMQALARASRYLGAGPGLVCDVRKLVEEGCSAFLGAGNIAMDGPDCRVSTDSCIPLVMALHELCTNAVKHGALSVPEGRVQVSWRMAEGGRQVLLTWQEAGGPPVTAPKRRGLGSAVLRAQSGLAAVDLAYDPAGLRCTILIDGAATAH</sequence>
<dbReference type="EMBL" id="WTYV01000002">
    <property type="protein sequence ID" value="MXO71735.1"/>
    <property type="molecule type" value="Genomic_DNA"/>
</dbReference>
<keyword evidence="8" id="KW-1133">Transmembrane helix</keyword>
<comment type="catalytic activity">
    <reaction evidence="1">
        <text>ATP + protein L-histidine = ADP + protein N-phospho-L-histidine.</text>
        <dbReference type="EC" id="2.7.13.3"/>
    </reaction>
</comment>
<accession>A0A844YTU0</accession>
<keyword evidence="4" id="KW-0808">Transferase</keyword>
<dbReference type="InterPro" id="IPR011102">
    <property type="entry name" value="Sig_transdc_His_kinase_HWE"/>
</dbReference>
<keyword evidence="8" id="KW-0472">Membrane</keyword>
<organism evidence="10 11">
    <name type="scientific">Alteraurantiacibacter buctensis</name>
    <dbReference type="NCBI Taxonomy" id="1503981"/>
    <lineage>
        <taxon>Bacteria</taxon>
        <taxon>Pseudomonadati</taxon>
        <taxon>Pseudomonadota</taxon>
        <taxon>Alphaproteobacteria</taxon>
        <taxon>Sphingomonadales</taxon>
        <taxon>Erythrobacteraceae</taxon>
        <taxon>Alteraurantiacibacter</taxon>
    </lineage>
</organism>
<feature type="transmembrane region" description="Helical" evidence="8">
    <location>
        <begin position="89"/>
        <end position="111"/>
    </location>
</feature>
<evidence type="ECO:0000256" key="5">
    <source>
        <dbReference type="ARBA" id="ARBA00022741"/>
    </source>
</evidence>
<evidence type="ECO:0000259" key="9">
    <source>
        <dbReference type="SMART" id="SM00911"/>
    </source>
</evidence>
<feature type="transmembrane region" description="Helical" evidence="8">
    <location>
        <begin position="40"/>
        <end position="60"/>
    </location>
</feature>
<dbReference type="GO" id="GO:0004673">
    <property type="term" value="F:protein histidine kinase activity"/>
    <property type="evidence" value="ECO:0007669"/>
    <property type="project" value="UniProtKB-EC"/>
</dbReference>
<dbReference type="AlphaFoldDB" id="A0A844YTU0"/>
<evidence type="ECO:0000256" key="3">
    <source>
        <dbReference type="ARBA" id="ARBA00022553"/>
    </source>
</evidence>
<evidence type="ECO:0000256" key="8">
    <source>
        <dbReference type="SAM" id="Phobius"/>
    </source>
</evidence>
<keyword evidence="6" id="KW-0418">Kinase</keyword>
<keyword evidence="5" id="KW-0547">Nucleotide-binding</keyword>
<dbReference type="OrthoDB" id="136506at2"/>
<dbReference type="SUPFAM" id="SSF55874">
    <property type="entry name" value="ATPase domain of HSP90 chaperone/DNA topoisomerase II/histidine kinase"/>
    <property type="match status" value="1"/>
</dbReference>
<dbReference type="InterPro" id="IPR038318">
    <property type="entry name" value="KdpD_sf"/>
</dbReference>
<dbReference type="GO" id="GO:0016020">
    <property type="term" value="C:membrane"/>
    <property type="evidence" value="ECO:0007669"/>
    <property type="project" value="UniProtKB-SubCell"/>
</dbReference>
<dbReference type="Proteomes" id="UP000466966">
    <property type="component" value="Unassembled WGS sequence"/>
</dbReference>
<dbReference type="Gene3D" id="1.20.120.620">
    <property type="entry name" value="Backbone structure of the membrane domain of e. Coli histidine kinase receptor kdpd"/>
    <property type="match status" value="1"/>
</dbReference>
<dbReference type="SMART" id="SM00911">
    <property type="entry name" value="HWE_HK"/>
    <property type="match status" value="1"/>
</dbReference>
<keyword evidence="11" id="KW-1185">Reference proteome</keyword>
<comment type="caution">
    <text evidence="10">The sequence shown here is derived from an EMBL/GenBank/DDBJ whole genome shotgun (WGS) entry which is preliminary data.</text>
</comment>
<evidence type="ECO:0000313" key="11">
    <source>
        <dbReference type="Proteomes" id="UP000466966"/>
    </source>
</evidence>
<dbReference type="RefSeq" id="WP_160771619.1">
    <property type="nucleotide sequence ID" value="NZ_WTYV01000002.1"/>
</dbReference>
<name>A0A844YTU0_9SPHN</name>
<dbReference type="PANTHER" id="PTHR41523:SF7">
    <property type="entry name" value="HISTIDINE KINASE"/>
    <property type="match status" value="1"/>
</dbReference>